<proteinExistence type="inferred from homology"/>
<evidence type="ECO:0000256" key="9">
    <source>
        <dbReference type="SAM" id="Phobius"/>
    </source>
</evidence>
<feature type="transmembrane region" description="Helical" evidence="9">
    <location>
        <begin position="273"/>
        <end position="292"/>
    </location>
</feature>
<accession>A0ABT6X3N2</accession>
<protein>
    <submittedName>
        <fullName evidence="10">YeeE/YedE family protein</fullName>
    </submittedName>
</protein>
<gene>
    <name evidence="10" type="ORF">QLQ16_02330</name>
</gene>
<reference evidence="10" key="1">
    <citation type="submission" date="2023-05" db="EMBL/GenBank/DDBJ databases">
        <title>Limnohabitans sp. strain HM2-2 Genome sequencing and assembly.</title>
        <authorList>
            <person name="Jung Y."/>
        </authorList>
    </citation>
    <scope>NUCLEOTIDE SEQUENCE</scope>
    <source>
        <strain evidence="10">HM2-2</strain>
    </source>
</reference>
<dbReference type="Proteomes" id="UP001431902">
    <property type="component" value="Unassembled WGS sequence"/>
</dbReference>
<evidence type="ECO:0000256" key="8">
    <source>
        <dbReference type="ARBA" id="ARBA00035655"/>
    </source>
</evidence>
<evidence type="ECO:0000256" key="3">
    <source>
        <dbReference type="ARBA" id="ARBA00022475"/>
    </source>
</evidence>
<dbReference type="RefSeq" id="WP_283223062.1">
    <property type="nucleotide sequence ID" value="NZ_JASGBH010000001.1"/>
</dbReference>
<keyword evidence="2" id="KW-0813">Transport</keyword>
<keyword evidence="4" id="KW-0997">Cell inner membrane</keyword>
<feature type="transmembrane region" description="Helical" evidence="9">
    <location>
        <begin position="12"/>
        <end position="33"/>
    </location>
</feature>
<keyword evidence="3" id="KW-1003">Cell membrane</keyword>
<feature type="transmembrane region" description="Helical" evidence="9">
    <location>
        <begin position="169"/>
        <end position="194"/>
    </location>
</feature>
<evidence type="ECO:0000256" key="7">
    <source>
        <dbReference type="ARBA" id="ARBA00023136"/>
    </source>
</evidence>
<comment type="subcellular location">
    <subcellularLocation>
        <location evidence="1">Cell inner membrane</location>
        <topology evidence="1">Multi-pass membrane protein</topology>
    </subcellularLocation>
</comment>
<feature type="transmembrane region" description="Helical" evidence="9">
    <location>
        <begin position="54"/>
        <end position="74"/>
    </location>
</feature>
<dbReference type="PANTHER" id="PTHR30574">
    <property type="entry name" value="INNER MEMBRANE PROTEIN YEDE"/>
    <property type="match status" value="1"/>
</dbReference>
<keyword evidence="6 9" id="KW-1133">Transmembrane helix</keyword>
<evidence type="ECO:0000256" key="2">
    <source>
        <dbReference type="ARBA" id="ARBA00022448"/>
    </source>
</evidence>
<evidence type="ECO:0000313" key="10">
    <source>
        <dbReference type="EMBL" id="MDI9232669.1"/>
    </source>
</evidence>
<feature type="transmembrane region" description="Helical" evidence="9">
    <location>
        <begin position="206"/>
        <end position="229"/>
    </location>
</feature>
<organism evidence="10 11">
    <name type="scientific">Limnohabitans lacus</name>
    <dbReference type="NCBI Taxonomy" id="3045173"/>
    <lineage>
        <taxon>Bacteria</taxon>
        <taxon>Pseudomonadati</taxon>
        <taxon>Pseudomonadota</taxon>
        <taxon>Betaproteobacteria</taxon>
        <taxon>Burkholderiales</taxon>
        <taxon>Comamonadaceae</taxon>
        <taxon>Limnohabitans</taxon>
    </lineage>
</organism>
<keyword evidence="7 9" id="KW-0472">Membrane</keyword>
<keyword evidence="5 9" id="KW-0812">Transmembrane</keyword>
<dbReference type="InterPro" id="IPR007272">
    <property type="entry name" value="Sulf_transp_TsuA/YedE"/>
</dbReference>
<evidence type="ECO:0000256" key="6">
    <source>
        <dbReference type="ARBA" id="ARBA00022989"/>
    </source>
</evidence>
<feature type="transmembrane region" description="Helical" evidence="9">
    <location>
        <begin position="124"/>
        <end position="149"/>
    </location>
</feature>
<feature type="transmembrane region" description="Helical" evidence="9">
    <location>
        <begin position="86"/>
        <end position="104"/>
    </location>
</feature>
<evidence type="ECO:0000256" key="1">
    <source>
        <dbReference type="ARBA" id="ARBA00004429"/>
    </source>
</evidence>
<comment type="similarity">
    <text evidence="8">Belongs to the TsuA/YedE (TC 9.B.102) family.</text>
</comment>
<keyword evidence="11" id="KW-1185">Reference proteome</keyword>
<name>A0ABT6X3N2_9BURK</name>
<dbReference type="PANTHER" id="PTHR30574:SF1">
    <property type="entry name" value="SULPHUR TRANSPORT DOMAIN-CONTAINING PROTEIN"/>
    <property type="match status" value="1"/>
</dbReference>
<feature type="transmembrane region" description="Helical" evidence="9">
    <location>
        <begin position="342"/>
        <end position="363"/>
    </location>
</feature>
<dbReference type="EMBL" id="JASGBH010000001">
    <property type="protein sequence ID" value="MDI9232669.1"/>
    <property type="molecule type" value="Genomic_DNA"/>
</dbReference>
<dbReference type="Pfam" id="PF04143">
    <property type="entry name" value="Sulf_transp"/>
    <property type="match status" value="1"/>
</dbReference>
<evidence type="ECO:0000256" key="4">
    <source>
        <dbReference type="ARBA" id="ARBA00022519"/>
    </source>
</evidence>
<sequence length="370" mass="38936">MTMAQLQAQTLWVLGLSFFVSAVWGVVLHRSHFCTMGAISDVLIMGSSTRLRQWVLAVALSALGFGFMTAMGWISPLNTIYGGTPLNGLTLVLGGVLFGVGMVLASGCTSKNLVRLAGGNLKSLVVLISMGIFALATMRGLPGVFRVQVLDKVSLDLASPFAGQSLSALAGWPLSVGVATSSALVALALLVWVFKDRDFRQAAQWWPGLASALVVLVVWWLSGVVGFVPEHPETLEAVFLTSASGRMESLSFTAPMAYTLDAFMYFSDGSKRVNLGMALAAGVLFGAWVSAWQQGSLRWEGFTRISDLSLHLLGGALMGVGAVMAMGCSVGQGLSGLSTLSWASMLAVAGIVLGAVLTLQWQIHRAQASS</sequence>
<comment type="caution">
    <text evidence="10">The sequence shown here is derived from an EMBL/GenBank/DDBJ whole genome shotgun (WGS) entry which is preliminary data.</text>
</comment>
<feature type="transmembrane region" description="Helical" evidence="9">
    <location>
        <begin position="312"/>
        <end position="330"/>
    </location>
</feature>
<evidence type="ECO:0000313" key="11">
    <source>
        <dbReference type="Proteomes" id="UP001431902"/>
    </source>
</evidence>
<evidence type="ECO:0000256" key="5">
    <source>
        <dbReference type="ARBA" id="ARBA00022692"/>
    </source>
</evidence>